<comment type="caution">
    <text evidence="1">The sequence shown here is derived from an EMBL/GenBank/DDBJ whole genome shotgun (WGS) entry which is preliminary data.</text>
</comment>
<dbReference type="EMBL" id="JAAGWG010000009">
    <property type="protein sequence ID" value="NEK85711.1"/>
    <property type="molecule type" value="Genomic_DNA"/>
</dbReference>
<protein>
    <submittedName>
        <fullName evidence="1">Uncharacterized protein</fullName>
    </submittedName>
</protein>
<dbReference type="Proteomes" id="UP000479241">
    <property type="component" value="Unassembled WGS sequence"/>
</dbReference>
<proteinExistence type="predicted"/>
<accession>A0A6L9W2J0</accession>
<dbReference type="AlphaFoldDB" id="A0A6L9W2J0"/>
<reference evidence="1 2" key="1">
    <citation type="submission" date="2019-12" db="EMBL/GenBank/DDBJ databases">
        <title>the WGS of Blastococcus saxobsidens 67B17.</title>
        <authorList>
            <person name="Jiang Z."/>
        </authorList>
    </citation>
    <scope>NUCLEOTIDE SEQUENCE [LARGE SCALE GENOMIC DNA]</scope>
    <source>
        <strain evidence="1 2">67B17</strain>
    </source>
</reference>
<organism evidence="1 2">
    <name type="scientific">Blastococcus saxobsidens</name>
    <dbReference type="NCBI Taxonomy" id="138336"/>
    <lineage>
        <taxon>Bacteria</taxon>
        <taxon>Bacillati</taxon>
        <taxon>Actinomycetota</taxon>
        <taxon>Actinomycetes</taxon>
        <taxon>Geodermatophilales</taxon>
        <taxon>Geodermatophilaceae</taxon>
        <taxon>Blastococcus</taxon>
    </lineage>
</organism>
<dbReference type="RefSeq" id="WP_163203966.1">
    <property type="nucleotide sequence ID" value="NZ_JAAGWG010000009.1"/>
</dbReference>
<evidence type="ECO:0000313" key="1">
    <source>
        <dbReference type="EMBL" id="NEK85711.1"/>
    </source>
</evidence>
<gene>
    <name evidence="1" type="ORF">GCU60_08035</name>
</gene>
<sequence>MQFAAATPAPARTATQDGAVFLRDIDDLHDADLDLVLADRLAESAGALRAMVATATLALQIGSPAAVAAHALGESARRLAS</sequence>
<evidence type="ECO:0000313" key="2">
    <source>
        <dbReference type="Proteomes" id="UP000479241"/>
    </source>
</evidence>
<name>A0A6L9W2J0_9ACTN</name>